<name>A0A0G1ISY9_9BACT</name>
<accession>A0A0G1ISY9</accession>
<comment type="caution">
    <text evidence="1">The sequence shown here is derived from an EMBL/GenBank/DDBJ whole genome shotgun (WGS) entry which is preliminary data.</text>
</comment>
<evidence type="ECO:0000313" key="1">
    <source>
        <dbReference type="EMBL" id="KKT62038.1"/>
    </source>
</evidence>
<organism evidence="1 2">
    <name type="scientific">Candidatus Giovannonibacteria bacterium GW2011_GWA2_44_26</name>
    <dbReference type="NCBI Taxonomy" id="1618648"/>
    <lineage>
        <taxon>Bacteria</taxon>
        <taxon>Candidatus Giovannoniibacteriota</taxon>
    </lineage>
</organism>
<proteinExistence type="predicted"/>
<gene>
    <name evidence="1" type="ORF">UW55_C0018G0005</name>
</gene>
<protein>
    <submittedName>
        <fullName evidence="1">Uncharacterized protein</fullName>
    </submittedName>
</protein>
<sequence>MLVVQVFAFTEPSVAPPGDNVPAPLNVGNKWQDKAQGLGLAGLSTQGLTALATNAAYNVGVGTISPAQKLHVVGGKAQADDFCLNSDPSTCLSAFYGPKLCIIAEEASVSEGGTEIIIDDYQPAPNFWTPNHCVKFIQSIMKERYALGCLQSDGRVSYSVDVFDRIQFGKASPPYKSTGIPSPNCGW</sequence>
<dbReference type="EMBL" id="LCIT01000018">
    <property type="protein sequence ID" value="KKT62038.1"/>
    <property type="molecule type" value="Genomic_DNA"/>
</dbReference>
<reference evidence="1 2" key="1">
    <citation type="journal article" date="2015" name="Nature">
        <title>rRNA introns, odd ribosomes, and small enigmatic genomes across a large radiation of phyla.</title>
        <authorList>
            <person name="Brown C.T."/>
            <person name="Hug L.A."/>
            <person name="Thomas B.C."/>
            <person name="Sharon I."/>
            <person name="Castelle C.J."/>
            <person name="Singh A."/>
            <person name="Wilkins M.J."/>
            <person name="Williams K.H."/>
            <person name="Banfield J.F."/>
        </authorList>
    </citation>
    <scope>NUCLEOTIDE SEQUENCE [LARGE SCALE GENOMIC DNA]</scope>
</reference>
<dbReference type="Proteomes" id="UP000033945">
    <property type="component" value="Unassembled WGS sequence"/>
</dbReference>
<evidence type="ECO:0000313" key="2">
    <source>
        <dbReference type="Proteomes" id="UP000033945"/>
    </source>
</evidence>
<dbReference type="AlphaFoldDB" id="A0A0G1ISY9"/>